<comment type="caution">
    <text evidence="2">The sequence shown here is derived from an EMBL/GenBank/DDBJ whole genome shotgun (WGS) entry which is preliminary data.</text>
</comment>
<proteinExistence type="predicted"/>
<evidence type="ECO:0000313" key="3">
    <source>
        <dbReference type="Proteomes" id="UP000800235"/>
    </source>
</evidence>
<reference evidence="2" key="1">
    <citation type="journal article" date="2020" name="Stud. Mycol.">
        <title>101 Dothideomycetes genomes: a test case for predicting lifestyles and emergence of pathogens.</title>
        <authorList>
            <person name="Haridas S."/>
            <person name="Albert R."/>
            <person name="Binder M."/>
            <person name="Bloem J."/>
            <person name="Labutti K."/>
            <person name="Salamov A."/>
            <person name="Andreopoulos B."/>
            <person name="Baker S."/>
            <person name="Barry K."/>
            <person name="Bills G."/>
            <person name="Bluhm B."/>
            <person name="Cannon C."/>
            <person name="Castanera R."/>
            <person name="Culley D."/>
            <person name="Daum C."/>
            <person name="Ezra D."/>
            <person name="Gonzalez J."/>
            <person name="Henrissat B."/>
            <person name="Kuo A."/>
            <person name="Liang C."/>
            <person name="Lipzen A."/>
            <person name="Lutzoni F."/>
            <person name="Magnuson J."/>
            <person name="Mondo S."/>
            <person name="Nolan M."/>
            <person name="Ohm R."/>
            <person name="Pangilinan J."/>
            <person name="Park H.-J."/>
            <person name="Ramirez L."/>
            <person name="Alfaro M."/>
            <person name="Sun H."/>
            <person name="Tritt A."/>
            <person name="Yoshinaga Y."/>
            <person name="Zwiers L.-H."/>
            <person name="Turgeon B."/>
            <person name="Goodwin S."/>
            <person name="Spatafora J."/>
            <person name="Crous P."/>
            <person name="Grigoriev I."/>
        </authorList>
    </citation>
    <scope>NUCLEOTIDE SEQUENCE</scope>
    <source>
        <strain evidence="2">CBS 130266</strain>
    </source>
</reference>
<dbReference type="PROSITE" id="PS50181">
    <property type="entry name" value="FBOX"/>
    <property type="match status" value="1"/>
</dbReference>
<organism evidence="2 3">
    <name type="scientific">Tothia fuscella</name>
    <dbReference type="NCBI Taxonomy" id="1048955"/>
    <lineage>
        <taxon>Eukaryota</taxon>
        <taxon>Fungi</taxon>
        <taxon>Dikarya</taxon>
        <taxon>Ascomycota</taxon>
        <taxon>Pezizomycotina</taxon>
        <taxon>Dothideomycetes</taxon>
        <taxon>Pleosporomycetidae</taxon>
        <taxon>Venturiales</taxon>
        <taxon>Cylindrosympodiaceae</taxon>
        <taxon>Tothia</taxon>
    </lineage>
</organism>
<sequence>MYNHTMTDYSPATIVPPKSLSVSKLEPGMVIQKDWRRLVIMGICTLNESARSSTQSKRCGIVIFNIAEESIWTTEWRCNEIIEVLDVKCPIAHEYRLINLNSEGQMSLAPSTGPFDGFRNDLLAPRSRIGELIKDHWENRRDVTYQHINFPTPRSVGLSMMPAELLLDITQYLSLSDFVRLRSTCKKMTVQVERPISITTLECSGRVRIIKVMFAGGAHQNQDTMTGVDQCPVPKHLHQS</sequence>
<evidence type="ECO:0000259" key="1">
    <source>
        <dbReference type="PROSITE" id="PS50181"/>
    </source>
</evidence>
<name>A0A9P4NZ94_9PEZI</name>
<dbReference type="InterPro" id="IPR036047">
    <property type="entry name" value="F-box-like_dom_sf"/>
</dbReference>
<dbReference type="EMBL" id="MU007019">
    <property type="protein sequence ID" value="KAF2433859.1"/>
    <property type="molecule type" value="Genomic_DNA"/>
</dbReference>
<protein>
    <recommendedName>
        <fullName evidence="1">F-box domain-containing protein</fullName>
    </recommendedName>
</protein>
<gene>
    <name evidence="2" type="ORF">EJ08DRAFT_694337</name>
</gene>
<accession>A0A9P4NZ94</accession>
<dbReference type="SUPFAM" id="SSF81383">
    <property type="entry name" value="F-box domain"/>
    <property type="match status" value="1"/>
</dbReference>
<dbReference type="AlphaFoldDB" id="A0A9P4NZ94"/>
<dbReference type="Proteomes" id="UP000800235">
    <property type="component" value="Unassembled WGS sequence"/>
</dbReference>
<keyword evidence="3" id="KW-1185">Reference proteome</keyword>
<dbReference type="InterPro" id="IPR001810">
    <property type="entry name" value="F-box_dom"/>
</dbReference>
<evidence type="ECO:0000313" key="2">
    <source>
        <dbReference type="EMBL" id="KAF2433859.1"/>
    </source>
</evidence>
<feature type="domain" description="F-box" evidence="1">
    <location>
        <begin position="155"/>
        <end position="201"/>
    </location>
</feature>
<dbReference type="Pfam" id="PF12937">
    <property type="entry name" value="F-box-like"/>
    <property type="match status" value="1"/>
</dbReference>
<dbReference type="CDD" id="cd09917">
    <property type="entry name" value="F-box_SF"/>
    <property type="match status" value="1"/>
</dbReference>